<name>A0A0K6GZS2_9NEIS</name>
<gene>
    <name evidence="1" type="ORF">Ga0061063_2025</name>
</gene>
<dbReference type="AlphaFoldDB" id="A0A0K6GZS2"/>
<dbReference type="Proteomes" id="UP000243535">
    <property type="component" value="Unassembled WGS sequence"/>
</dbReference>
<dbReference type="STRING" id="375574.GCA_001418035_01815"/>
<organism evidence="1 2">
    <name type="scientific">Gulbenkiania indica</name>
    <dbReference type="NCBI Taxonomy" id="375574"/>
    <lineage>
        <taxon>Bacteria</taxon>
        <taxon>Pseudomonadati</taxon>
        <taxon>Pseudomonadota</taxon>
        <taxon>Betaproteobacteria</taxon>
        <taxon>Neisseriales</taxon>
        <taxon>Chromobacteriaceae</taxon>
        <taxon>Gulbenkiania</taxon>
    </lineage>
</organism>
<sequence length="123" mass="14245">MDDTLETFVPLTFRRRGARRVAADDRHVHDVTLLEGVARGFYWQHLVDTGVMKSGSDIARAEGLHPSVPNELMRLTLLAPDILELLMAGRQPRRMNLIWFQRNPLPVDWEAQRQIVKRFEEDA</sequence>
<dbReference type="EMBL" id="CYHA01000004">
    <property type="protein sequence ID" value="CUA84237.1"/>
    <property type="molecule type" value="Genomic_DNA"/>
</dbReference>
<protein>
    <recommendedName>
        <fullName evidence="3">Site-specific recombinase resolvase</fullName>
    </recommendedName>
</protein>
<reference evidence="2" key="1">
    <citation type="submission" date="2015-08" db="EMBL/GenBank/DDBJ databases">
        <authorList>
            <person name="Varghese N."/>
        </authorList>
    </citation>
    <scope>NUCLEOTIDE SEQUENCE [LARGE SCALE GENOMIC DNA]</scope>
    <source>
        <strain evidence="2">DSM 17901</strain>
    </source>
</reference>
<accession>A0A0K6GZS2</accession>
<dbReference type="GeneID" id="34790139"/>
<dbReference type="SUPFAM" id="SSF109709">
    <property type="entry name" value="KorB DNA-binding domain-like"/>
    <property type="match status" value="1"/>
</dbReference>
<evidence type="ECO:0000313" key="2">
    <source>
        <dbReference type="Proteomes" id="UP000243535"/>
    </source>
</evidence>
<evidence type="ECO:0008006" key="3">
    <source>
        <dbReference type="Google" id="ProtNLM"/>
    </source>
</evidence>
<dbReference type="RefSeq" id="WP_045785217.1">
    <property type="nucleotide sequence ID" value="NZ_CYHA01000004.1"/>
</dbReference>
<dbReference type="OrthoDB" id="6009779at2"/>
<keyword evidence="2" id="KW-1185">Reference proteome</keyword>
<evidence type="ECO:0000313" key="1">
    <source>
        <dbReference type="EMBL" id="CUA84237.1"/>
    </source>
</evidence>
<proteinExistence type="predicted"/>